<name>A0A4R7HYP4_9ACTN</name>
<evidence type="ECO:0000256" key="1">
    <source>
        <dbReference type="ARBA" id="ARBA00005382"/>
    </source>
</evidence>
<dbReference type="EMBL" id="SOAU01000001">
    <property type="protein sequence ID" value="TDT15639.1"/>
    <property type="molecule type" value="Genomic_DNA"/>
</dbReference>
<dbReference type="Pfam" id="PF02055">
    <property type="entry name" value="Glyco_hydro_30"/>
    <property type="match status" value="1"/>
</dbReference>
<dbReference type="GO" id="GO:0016020">
    <property type="term" value="C:membrane"/>
    <property type="evidence" value="ECO:0007669"/>
    <property type="project" value="GOC"/>
</dbReference>
<dbReference type="InterPro" id="IPR013780">
    <property type="entry name" value="Glyco_hydro_b"/>
</dbReference>
<feature type="region of interest" description="Disordered" evidence="5">
    <location>
        <begin position="62"/>
        <end position="96"/>
    </location>
</feature>
<dbReference type="Gene3D" id="2.60.40.1180">
    <property type="entry name" value="Golgi alpha-mannosidase II"/>
    <property type="match status" value="1"/>
</dbReference>
<dbReference type="PANTHER" id="PTHR11069:SF23">
    <property type="entry name" value="LYSOSOMAL ACID GLUCOSYLCERAMIDASE"/>
    <property type="match status" value="1"/>
</dbReference>
<dbReference type="SUPFAM" id="SSF51445">
    <property type="entry name" value="(Trans)glycosidases"/>
    <property type="match status" value="1"/>
</dbReference>
<keyword evidence="3 4" id="KW-0378">Hydrolase</keyword>
<dbReference type="PANTHER" id="PTHR11069">
    <property type="entry name" value="GLUCOSYLCERAMIDASE"/>
    <property type="match status" value="1"/>
</dbReference>
<feature type="domain" description="Glycosyl hydrolase family 30 TIM-barrel" evidence="6">
    <location>
        <begin position="144"/>
        <end position="331"/>
    </location>
</feature>
<keyword evidence="2" id="KW-0732">Signal</keyword>
<protein>
    <submittedName>
        <fullName evidence="7">Glucosylceramidase</fullName>
    </submittedName>
</protein>
<dbReference type="Proteomes" id="UP000294558">
    <property type="component" value="Unassembled WGS sequence"/>
</dbReference>
<keyword evidence="8" id="KW-1185">Reference proteome</keyword>
<gene>
    <name evidence="7" type="ORF">BDK89_1214</name>
</gene>
<organism evidence="7 8">
    <name type="scientific">Ilumatobacter fluminis</name>
    <dbReference type="NCBI Taxonomy" id="467091"/>
    <lineage>
        <taxon>Bacteria</taxon>
        <taxon>Bacillati</taxon>
        <taxon>Actinomycetota</taxon>
        <taxon>Acidimicrobiia</taxon>
        <taxon>Acidimicrobiales</taxon>
        <taxon>Ilumatobacteraceae</taxon>
        <taxon>Ilumatobacter</taxon>
    </lineage>
</organism>
<dbReference type="AlphaFoldDB" id="A0A4R7HYP4"/>
<sequence length="515" mass="53065">MARDVSTSPRRTRRPAEIGLAAVAAVAVVGVAVGAVASRSSSAGDVVVAAGDRSPNLVVPVTGAESASQPSAPPAPTPTSTPETSTSTTATTVPTPSVSTRVLAGSASSTADSWEFLVARPATDRDGVDHRIEIDTAATRQTWEGVGAALTDSSAALLTAHPDAVVRLFAEPADGGAGLDLVRLPLSATDFSLTDWTWQPTDDGTAIPSPEAEASLAVLDSIELVRPGLGVVGAAWTSPASFRTQPDQRGGVLRDDSVAAYADLLADQVSVLTDRGIDLRAVSVGNEPGHVGDYPTLGMTDDQMLAIAERIAPALDAHGVDLLALDHNWSDAERAAGLLRRGAFDGAAFHCYDGDPASMALVNRPIITECTATTGGWRTSVGWMARQLVGEAVRAGSTGLLTWNLALDPQHGPKAPGGCEECRGLLTVDPSAGTAQATPEYAVMRHLSAAADPDADVVETPTIDGLPLAAFANTDGTVGVFGHNDTEEPLLVEVVVDGAAQRFEIEPWSVFSLRG</sequence>
<evidence type="ECO:0000256" key="3">
    <source>
        <dbReference type="ARBA" id="ARBA00022801"/>
    </source>
</evidence>
<evidence type="ECO:0000313" key="7">
    <source>
        <dbReference type="EMBL" id="TDT15639.1"/>
    </source>
</evidence>
<proteinExistence type="inferred from homology"/>
<evidence type="ECO:0000313" key="8">
    <source>
        <dbReference type="Proteomes" id="UP000294558"/>
    </source>
</evidence>
<dbReference type="GO" id="GO:0006680">
    <property type="term" value="P:glucosylceramide catabolic process"/>
    <property type="evidence" value="ECO:0007669"/>
    <property type="project" value="TreeGrafter"/>
</dbReference>
<evidence type="ECO:0000256" key="5">
    <source>
        <dbReference type="SAM" id="MobiDB-lite"/>
    </source>
</evidence>
<comment type="similarity">
    <text evidence="1 4">Belongs to the glycosyl hydrolase 30 family.</text>
</comment>
<comment type="caution">
    <text evidence="7">The sequence shown here is derived from an EMBL/GenBank/DDBJ whole genome shotgun (WGS) entry which is preliminary data.</text>
</comment>
<accession>A0A4R7HYP4</accession>
<dbReference type="InterPro" id="IPR017853">
    <property type="entry name" value="GH"/>
</dbReference>
<reference evidence="7 8" key="1">
    <citation type="submission" date="2019-03" db="EMBL/GenBank/DDBJ databases">
        <title>Sequencing the genomes of 1000 actinobacteria strains.</title>
        <authorList>
            <person name="Klenk H.-P."/>
        </authorList>
    </citation>
    <scope>NUCLEOTIDE SEQUENCE [LARGE SCALE GENOMIC DNA]</scope>
    <source>
        <strain evidence="7 8">DSM 18936</strain>
    </source>
</reference>
<evidence type="ECO:0000259" key="6">
    <source>
        <dbReference type="Pfam" id="PF02055"/>
    </source>
</evidence>
<dbReference type="Gene3D" id="3.20.20.80">
    <property type="entry name" value="Glycosidases"/>
    <property type="match status" value="1"/>
</dbReference>
<keyword evidence="4" id="KW-0326">Glycosidase</keyword>
<evidence type="ECO:0000256" key="4">
    <source>
        <dbReference type="RuleBase" id="RU361188"/>
    </source>
</evidence>
<dbReference type="InterPro" id="IPR033453">
    <property type="entry name" value="Glyco_hydro_30_TIM-barrel"/>
</dbReference>
<evidence type="ECO:0000256" key="2">
    <source>
        <dbReference type="ARBA" id="ARBA00022729"/>
    </source>
</evidence>
<dbReference type="GO" id="GO:0004348">
    <property type="term" value="F:glucosylceramidase activity"/>
    <property type="evidence" value="ECO:0007669"/>
    <property type="project" value="InterPro"/>
</dbReference>
<feature type="compositionally biased region" description="Low complexity" evidence="5">
    <location>
        <begin position="80"/>
        <end position="96"/>
    </location>
</feature>
<dbReference type="InterPro" id="IPR001139">
    <property type="entry name" value="Glyco_hydro_30"/>
</dbReference>